<feature type="region of interest" description="Disordered" evidence="5">
    <location>
        <begin position="89"/>
        <end position="108"/>
    </location>
</feature>
<dbReference type="EMBL" id="JACHNH010000001">
    <property type="protein sequence ID" value="MBB4763637.1"/>
    <property type="molecule type" value="Genomic_DNA"/>
</dbReference>
<organism evidence="7 8">
    <name type="scientific">Actinoplanes digitatis</name>
    <dbReference type="NCBI Taxonomy" id="1868"/>
    <lineage>
        <taxon>Bacteria</taxon>
        <taxon>Bacillati</taxon>
        <taxon>Actinomycetota</taxon>
        <taxon>Actinomycetes</taxon>
        <taxon>Micromonosporales</taxon>
        <taxon>Micromonosporaceae</taxon>
        <taxon>Actinoplanes</taxon>
    </lineage>
</organism>
<keyword evidence="2" id="KW-0274">FAD</keyword>
<proteinExistence type="predicted"/>
<comment type="caution">
    <text evidence="7">The sequence shown here is derived from an EMBL/GenBank/DDBJ whole genome shotgun (WGS) entry which is preliminary data.</text>
</comment>
<keyword evidence="4" id="KW-0503">Monooxygenase</keyword>
<evidence type="ECO:0000256" key="1">
    <source>
        <dbReference type="ARBA" id="ARBA00022630"/>
    </source>
</evidence>
<feature type="domain" description="FAD-binding" evidence="6">
    <location>
        <begin position="125"/>
        <end position="347"/>
    </location>
</feature>
<keyword evidence="1" id="KW-0285">Flavoprotein</keyword>
<dbReference type="RefSeq" id="WP_184994922.1">
    <property type="nucleotide sequence ID" value="NZ_BOMK01000020.1"/>
</dbReference>
<accession>A0A7W7HZG8</accession>
<evidence type="ECO:0000313" key="7">
    <source>
        <dbReference type="EMBL" id="MBB4763637.1"/>
    </source>
</evidence>
<dbReference type="PRINTS" id="PR00420">
    <property type="entry name" value="RNGMNOXGNASE"/>
</dbReference>
<dbReference type="InterPro" id="IPR002938">
    <property type="entry name" value="FAD-bd"/>
</dbReference>
<evidence type="ECO:0000256" key="3">
    <source>
        <dbReference type="ARBA" id="ARBA00023002"/>
    </source>
</evidence>
<dbReference type="SUPFAM" id="SSF51905">
    <property type="entry name" value="FAD/NAD(P)-binding domain"/>
    <property type="match status" value="1"/>
</dbReference>
<dbReference type="Pfam" id="PF13450">
    <property type="entry name" value="NAD_binding_8"/>
    <property type="match status" value="1"/>
</dbReference>
<dbReference type="Proteomes" id="UP000578112">
    <property type="component" value="Unassembled WGS sequence"/>
</dbReference>
<dbReference type="GO" id="GO:0004497">
    <property type="term" value="F:monooxygenase activity"/>
    <property type="evidence" value="ECO:0007669"/>
    <property type="project" value="UniProtKB-KW"/>
</dbReference>
<dbReference type="InterPro" id="IPR036188">
    <property type="entry name" value="FAD/NAD-bd_sf"/>
</dbReference>
<reference evidence="7 8" key="1">
    <citation type="submission" date="2020-08" db="EMBL/GenBank/DDBJ databases">
        <title>Sequencing the genomes of 1000 actinobacteria strains.</title>
        <authorList>
            <person name="Klenk H.-P."/>
        </authorList>
    </citation>
    <scope>NUCLEOTIDE SEQUENCE [LARGE SCALE GENOMIC DNA]</scope>
    <source>
        <strain evidence="7 8">DSM 43149</strain>
    </source>
</reference>
<protein>
    <submittedName>
        <fullName evidence="7">2-polyprenyl-6-methoxyphenol hydroxylase-like FAD-dependent oxidoreductase</fullName>
    </submittedName>
</protein>
<dbReference type="Pfam" id="PF01494">
    <property type="entry name" value="FAD_binding_3"/>
    <property type="match status" value="1"/>
</dbReference>
<evidence type="ECO:0000256" key="5">
    <source>
        <dbReference type="SAM" id="MobiDB-lite"/>
    </source>
</evidence>
<gene>
    <name evidence="7" type="ORF">BJ971_004193</name>
</gene>
<dbReference type="AlphaFoldDB" id="A0A7W7HZG8"/>
<evidence type="ECO:0000256" key="2">
    <source>
        <dbReference type="ARBA" id="ARBA00022827"/>
    </source>
</evidence>
<sequence>MRVAIAGAGLGGLCLAQGLVRAGVDVQVYERDAALGARRQGYRLHVDARAGLALEKCLPPPLFRLFLATTGRPGTRVTVLSARLRVLHETPAGPDRDPDDPATLSTSADRGTLREILAAGLDDLIHYGHELAGHERDADGVTLRFADGSTERAGVLVGADGVNSAVRRTLLPGARVVDTGARVIYGKTLLDDAARRLVPPAMHDGFTAITGGHVGLAAGLVEFRRPPPDAAAAIAPEVRLSPAADYLMWAVSARHDRLPVPDPEQAAALHAAACRAIRSWHPDLRALLAMASVEETFLIRVRTSRRLPAWAPSRVTVLGDAIHAMSPARGSGANTALMDAANLCAALTGGADLVAAIGGYEERMRDYGFAAVDASRQAETSGNRGALLRRLFTGPGR</sequence>
<evidence type="ECO:0000256" key="4">
    <source>
        <dbReference type="ARBA" id="ARBA00023033"/>
    </source>
</evidence>
<keyword evidence="8" id="KW-1185">Reference proteome</keyword>
<name>A0A7W7HZG8_9ACTN</name>
<evidence type="ECO:0000313" key="8">
    <source>
        <dbReference type="Proteomes" id="UP000578112"/>
    </source>
</evidence>
<dbReference type="PANTHER" id="PTHR47178:SF6">
    <property type="entry name" value="FAD-BINDING DOMAIN-CONTAINING PROTEIN"/>
    <property type="match status" value="1"/>
</dbReference>
<dbReference type="Gene3D" id="3.50.50.60">
    <property type="entry name" value="FAD/NAD(P)-binding domain"/>
    <property type="match status" value="1"/>
</dbReference>
<dbReference type="GO" id="GO:0071949">
    <property type="term" value="F:FAD binding"/>
    <property type="evidence" value="ECO:0007669"/>
    <property type="project" value="InterPro"/>
</dbReference>
<evidence type="ECO:0000259" key="6">
    <source>
        <dbReference type="Pfam" id="PF01494"/>
    </source>
</evidence>
<keyword evidence="3" id="KW-0560">Oxidoreductase</keyword>
<dbReference type="PANTHER" id="PTHR47178">
    <property type="entry name" value="MONOOXYGENASE, FAD-BINDING"/>
    <property type="match status" value="1"/>
</dbReference>